<evidence type="ECO:0000256" key="4">
    <source>
        <dbReference type="ARBA" id="ARBA00022723"/>
    </source>
</evidence>
<dbReference type="Pfam" id="PF14521">
    <property type="entry name" value="Aspzincin_M35"/>
    <property type="match status" value="1"/>
</dbReference>
<dbReference type="InterPro" id="IPR024079">
    <property type="entry name" value="MetalloPept_cat_dom_sf"/>
</dbReference>
<name>A0ABR2ZG56_9AGAR</name>
<proteinExistence type="inferred from homology"/>
<dbReference type="InterPro" id="IPR029463">
    <property type="entry name" value="Lys_MEP"/>
</dbReference>
<protein>
    <recommendedName>
        <fullName evidence="9">Lysine-specific metallo-endopeptidase domain-containing protein</fullName>
    </recommendedName>
</protein>
<keyword evidence="8" id="KW-0472">Membrane</keyword>
<sequence>MTDQAYDEDDTHMVLTQPAALLARFLFRVSYGFLSRVAMQFYSTVRSALVGLYLSAISVAAAPGLSLAISGSNNFAGVQDFKITTSLVNTGDKALKLLKDPRTVLSSLPTDRFTISNAEGASPAFTGARAKFVPEYIVKNNIEDAFVVLEPGASFELEHDLSTSYNFTAPGEGAYDIRANNLFLYVDPTTNEIVELQATEEAPLTASFTGTLSNARRHAKRVTYRSCSSTRQSQLVSAARAAASYASSAASYLSSHTSSTTRYVSWFGTYSSGRHATVLKHFNAIKGCPFSGSVTYDCSCTDSGTYAYVYRDDFGVIYLCGAFWSAPNTGTDSRGGTLVHESSHFTAVADTDDVVYGQSGARSLARSNPANAIRNADSHEYFAENNPAES</sequence>
<keyword evidence="3" id="KW-0645">Protease</keyword>
<evidence type="ECO:0000256" key="3">
    <source>
        <dbReference type="ARBA" id="ARBA00022670"/>
    </source>
</evidence>
<organism evidence="10 11">
    <name type="scientific">Marasmius tenuissimus</name>
    <dbReference type="NCBI Taxonomy" id="585030"/>
    <lineage>
        <taxon>Eukaryota</taxon>
        <taxon>Fungi</taxon>
        <taxon>Dikarya</taxon>
        <taxon>Basidiomycota</taxon>
        <taxon>Agaricomycotina</taxon>
        <taxon>Agaricomycetes</taxon>
        <taxon>Agaricomycetidae</taxon>
        <taxon>Agaricales</taxon>
        <taxon>Marasmiineae</taxon>
        <taxon>Marasmiaceae</taxon>
        <taxon>Marasmius</taxon>
    </lineage>
</organism>
<evidence type="ECO:0000256" key="2">
    <source>
        <dbReference type="ARBA" id="ARBA00010279"/>
    </source>
</evidence>
<evidence type="ECO:0000256" key="8">
    <source>
        <dbReference type="SAM" id="Phobius"/>
    </source>
</evidence>
<evidence type="ECO:0000256" key="1">
    <source>
        <dbReference type="ARBA" id="ARBA00001947"/>
    </source>
</evidence>
<dbReference type="PANTHER" id="PTHR37016">
    <property type="match status" value="1"/>
</dbReference>
<keyword evidence="6" id="KW-0862">Zinc</keyword>
<keyword evidence="11" id="KW-1185">Reference proteome</keyword>
<evidence type="ECO:0000313" key="10">
    <source>
        <dbReference type="EMBL" id="KAL0060323.1"/>
    </source>
</evidence>
<dbReference type="CDD" id="cd11306">
    <property type="entry name" value="M35_peptidyl-Lys"/>
    <property type="match status" value="1"/>
</dbReference>
<evidence type="ECO:0000256" key="7">
    <source>
        <dbReference type="ARBA" id="ARBA00023049"/>
    </source>
</evidence>
<feature type="transmembrane region" description="Helical" evidence="8">
    <location>
        <begin position="50"/>
        <end position="69"/>
    </location>
</feature>
<comment type="cofactor">
    <cofactor evidence="1">
        <name>Zn(2+)</name>
        <dbReference type="ChEBI" id="CHEBI:29105"/>
    </cofactor>
</comment>
<evidence type="ECO:0000256" key="5">
    <source>
        <dbReference type="ARBA" id="ARBA00022801"/>
    </source>
</evidence>
<dbReference type="PANTHER" id="PTHR37016:SF3">
    <property type="entry name" value="NEUTRAL PROTEASE 2-RELATED"/>
    <property type="match status" value="1"/>
</dbReference>
<gene>
    <name evidence="10" type="ORF">AAF712_012889</name>
</gene>
<evidence type="ECO:0000259" key="9">
    <source>
        <dbReference type="SMART" id="SM01351"/>
    </source>
</evidence>
<dbReference type="SMART" id="SM01351">
    <property type="entry name" value="Aspzincin_M35"/>
    <property type="match status" value="1"/>
</dbReference>
<dbReference type="Gene3D" id="3.40.390.10">
    <property type="entry name" value="Collagenase (Catalytic Domain)"/>
    <property type="match status" value="1"/>
</dbReference>
<keyword evidence="8" id="KW-0812">Transmembrane</keyword>
<feature type="domain" description="Lysine-specific metallo-endopeptidase" evidence="9">
    <location>
        <begin position="251"/>
        <end position="384"/>
    </location>
</feature>
<dbReference type="Proteomes" id="UP001437256">
    <property type="component" value="Unassembled WGS sequence"/>
</dbReference>
<evidence type="ECO:0000313" key="11">
    <source>
        <dbReference type="Proteomes" id="UP001437256"/>
    </source>
</evidence>
<keyword evidence="5" id="KW-0378">Hydrolase</keyword>
<comment type="similarity">
    <text evidence="2">Belongs to the peptidase M35 family.</text>
</comment>
<keyword evidence="8" id="KW-1133">Transmembrane helix</keyword>
<comment type="caution">
    <text evidence="10">The sequence shown here is derived from an EMBL/GenBank/DDBJ whole genome shotgun (WGS) entry which is preliminary data.</text>
</comment>
<dbReference type="InterPro" id="IPR034115">
    <property type="entry name" value="M35_peptidyl-Lys"/>
</dbReference>
<dbReference type="InterPro" id="IPR050414">
    <property type="entry name" value="Fungal_M35_metalloproteases"/>
</dbReference>
<feature type="transmembrane region" description="Helical" evidence="8">
    <location>
        <begin position="20"/>
        <end position="38"/>
    </location>
</feature>
<evidence type="ECO:0000256" key="6">
    <source>
        <dbReference type="ARBA" id="ARBA00022833"/>
    </source>
</evidence>
<reference evidence="10 11" key="1">
    <citation type="submission" date="2024-05" db="EMBL/GenBank/DDBJ databases">
        <title>A draft genome resource for the thread blight pathogen Marasmius tenuissimus strain MS-2.</title>
        <authorList>
            <person name="Yulfo-Soto G.E."/>
            <person name="Baruah I.K."/>
            <person name="Amoako-Attah I."/>
            <person name="Bukari Y."/>
            <person name="Meinhardt L.W."/>
            <person name="Bailey B.A."/>
            <person name="Cohen S.P."/>
        </authorList>
    </citation>
    <scope>NUCLEOTIDE SEQUENCE [LARGE SCALE GENOMIC DNA]</scope>
    <source>
        <strain evidence="10 11">MS-2</strain>
    </source>
</reference>
<accession>A0ABR2ZG56</accession>
<keyword evidence="7" id="KW-0482">Metalloprotease</keyword>
<dbReference type="SUPFAM" id="SSF55486">
    <property type="entry name" value="Metalloproteases ('zincins'), catalytic domain"/>
    <property type="match status" value="1"/>
</dbReference>
<dbReference type="EMBL" id="JBBXMP010000181">
    <property type="protein sequence ID" value="KAL0060323.1"/>
    <property type="molecule type" value="Genomic_DNA"/>
</dbReference>
<keyword evidence="4" id="KW-0479">Metal-binding</keyword>